<dbReference type="AlphaFoldDB" id="A0A7C9LPF2"/>
<proteinExistence type="predicted"/>
<evidence type="ECO:0000313" key="2">
    <source>
        <dbReference type="Proteomes" id="UP000483286"/>
    </source>
</evidence>
<evidence type="ECO:0000313" key="1">
    <source>
        <dbReference type="EMBL" id="MVN88797.1"/>
    </source>
</evidence>
<dbReference type="Proteomes" id="UP000483286">
    <property type="component" value="Unassembled WGS sequence"/>
</dbReference>
<sequence length="167" mass="18586">MVGYRTQSDLARAIRALEQQARLPGDLKAFSQQWLSTLEDDRSGETIGGARPRQIRALAYMLRWSADEFENAVGIPIGSVPEFDAPRSPTTTPALVPSASADDAPVEIPNALLEAAREFGSRPEFAGLREPAWQNFLARLHHRRTPVTAADWLAVFLDLRERLEPPR</sequence>
<organism evidence="1 2">
    <name type="scientific">Deinococcus arboris</name>
    <dbReference type="NCBI Taxonomy" id="2682977"/>
    <lineage>
        <taxon>Bacteria</taxon>
        <taxon>Thermotogati</taxon>
        <taxon>Deinococcota</taxon>
        <taxon>Deinococci</taxon>
        <taxon>Deinococcales</taxon>
        <taxon>Deinococcaceae</taxon>
        <taxon>Deinococcus</taxon>
    </lineage>
</organism>
<dbReference type="EMBL" id="WQLB01000034">
    <property type="protein sequence ID" value="MVN88797.1"/>
    <property type="molecule type" value="Genomic_DNA"/>
</dbReference>
<reference evidence="1 2" key="1">
    <citation type="submission" date="2019-12" db="EMBL/GenBank/DDBJ databases">
        <title>Deinococcus sp. HMF7620 Genome sequencing and assembly.</title>
        <authorList>
            <person name="Kang H."/>
            <person name="Kim H."/>
            <person name="Joh K."/>
        </authorList>
    </citation>
    <scope>NUCLEOTIDE SEQUENCE [LARGE SCALE GENOMIC DNA]</scope>
    <source>
        <strain evidence="1 2">HMF7620</strain>
    </source>
</reference>
<accession>A0A7C9LPF2</accession>
<keyword evidence="2" id="KW-1185">Reference proteome</keyword>
<comment type="caution">
    <text evidence="1">The sequence shown here is derived from an EMBL/GenBank/DDBJ whole genome shotgun (WGS) entry which is preliminary data.</text>
</comment>
<dbReference type="RefSeq" id="WP_157460932.1">
    <property type="nucleotide sequence ID" value="NZ_WQLB01000034.1"/>
</dbReference>
<name>A0A7C9LPF2_9DEIO</name>
<protein>
    <submittedName>
        <fullName evidence="1">Uncharacterized protein</fullName>
    </submittedName>
</protein>
<gene>
    <name evidence="1" type="ORF">GO986_18825</name>
</gene>